<dbReference type="AlphaFoldDB" id="H3B6B0"/>
<dbReference type="GeneTree" id="ENSGT00390000010591"/>
<feature type="compositionally biased region" description="Basic and acidic residues" evidence="1">
    <location>
        <begin position="294"/>
        <end position="304"/>
    </location>
</feature>
<dbReference type="PANTHER" id="PTHR21315:SF2">
    <property type="entry name" value="APRATAXIN AND PNK-LIKE FACTOR"/>
    <property type="match status" value="1"/>
</dbReference>
<feature type="region of interest" description="Disordered" evidence="1">
    <location>
        <begin position="214"/>
        <end position="416"/>
    </location>
</feature>
<dbReference type="EMBL" id="AFYH01078025">
    <property type="status" value="NOT_ANNOTATED_CDS"/>
    <property type="molecule type" value="Genomic_DNA"/>
</dbReference>
<dbReference type="EMBL" id="AFYH01078021">
    <property type="status" value="NOT_ANNOTATED_CDS"/>
    <property type="molecule type" value="Genomic_DNA"/>
</dbReference>
<dbReference type="EMBL" id="AFYH01078024">
    <property type="status" value="NOT_ANNOTATED_CDS"/>
    <property type="molecule type" value="Genomic_DNA"/>
</dbReference>
<feature type="compositionally biased region" description="Basic and acidic residues" evidence="1">
    <location>
        <begin position="367"/>
        <end position="379"/>
    </location>
</feature>
<dbReference type="GO" id="GO:0005634">
    <property type="term" value="C:nucleus"/>
    <property type="evidence" value="ECO:0007669"/>
    <property type="project" value="TreeGrafter"/>
</dbReference>
<reference evidence="2" key="2">
    <citation type="submission" date="2025-08" db="UniProtKB">
        <authorList>
            <consortium name="Ensembl"/>
        </authorList>
    </citation>
    <scope>IDENTIFICATION</scope>
</reference>
<dbReference type="EMBL" id="AFYH01078028">
    <property type="status" value="NOT_ANNOTATED_CDS"/>
    <property type="molecule type" value="Genomic_DNA"/>
</dbReference>
<dbReference type="Gene3D" id="2.60.200.20">
    <property type="match status" value="1"/>
</dbReference>
<dbReference type="GO" id="GO:0003906">
    <property type="term" value="F:DNA-(apurinic or apyrimidinic site) endonuclease activity"/>
    <property type="evidence" value="ECO:0007669"/>
    <property type="project" value="InterPro"/>
</dbReference>
<dbReference type="EMBL" id="AFYH01078019">
    <property type="status" value="NOT_ANNOTATED_CDS"/>
    <property type="molecule type" value="Genomic_DNA"/>
</dbReference>
<reference evidence="3" key="1">
    <citation type="submission" date="2011-08" db="EMBL/GenBank/DDBJ databases">
        <title>The draft genome of Latimeria chalumnae.</title>
        <authorList>
            <person name="Di Palma F."/>
            <person name="Alfoldi J."/>
            <person name="Johnson J."/>
            <person name="Berlin A."/>
            <person name="Gnerre S."/>
            <person name="Jaffe D."/>
            <person name="MacCallum I."/>
            <person name="Young S."/>
            <person name="Walker B.J."/>
            <person name="Lander E."/>
            <person name="Lindblad-Toh K."/>
        </authorList>
    </citation>
    <scope>NUCLEOTIDE SEQUENCE [LARGE SCALE GENOMIC DNA]</scope>
    <source>
        <strain evidence="3">Wild caught</strain>
    </source>
</reference>
<reference evidence="2" key="3">
    <citation type="submission" date="2025-09" db="UniProtKB">
        <authorList>
            <consortium name="Ensembl"/>
        </authorList>
    </citation>
    <scope>IDENTIFICATION</scope>
</reference>
<protein>
    <submittedName>
        <fullName evidence="2">Uncharacterized protein</fullName>
    </submittedName>
</protein>
<sequence length="416" mass="46085">MSDFKLQPLDGGISVIVPPGKTVIGRGPFLSVTDKRVSRNHGILEVVDTQLRIKSTHVNPCFHRPFSKDKLEPLKKDEWCWLQPGDCFSLLPDSYVFRVLISNSDNEQTLGNSQMLDEKEIEANQSDSPEVVQQLITGGVKKTLSVLPIHVDSEEPSFSTEDSVKRTISRKKSNEVQEDTACEHMFSNAGLGEPYKKPNPDQRKRVLPSWMLQGDLEVPTPLTSATKAGGKTGGGRGRGKSATEAPKSSRKRLPSSESTEQSKATEQKTDKKKKTEEGQHTNPEPAFISTNNNKRKEVRDRGAVSEDIGLCVKQSEWQLSDEEDRPASETKPPAVANNRQMSDNEEEKDQPASQQAQLDGPAQSSTSHRETQEKVDKKQRLNTGASASDGSEDTSHSSKRTKQKRTPCIYGKGCYR</sequence>
<keyword evidence="3" id="KW-1185">Reference proteome</keyword>
<dbReference type="Ensembl" id="ENSLACT00000017559.1">
    <property type="protein sequence ID" value="ENSLACP00000017431.1"/>
    <property type="gene ID" value="ENSLACG00000015354.1"/>
</dbReference>
<dbReference type="InParanoid" id="H3B6B0"/>
<evidence type="ECO:0000256" key="1">
    <source>
        <dbReference type="SAM" id="MobiDB-lite"/>
    </source>
</evidence>
<dbReference type="FunFam" id="2.60.200.20:FF:000061">
    <property type="entry name" value="Zgc:165656 protein"/>
    <property type="match status" value="1"/>
</dbReference>
<dbReference type="STRING" id="7897.ENSLACP00000017431"/>
<dbReference type="EMBL" id="AFYH01078023">
    <property type="status" value="NOT_ANNOTATED_CDS"/>
    <property type="molecule type" value="Genomic_DNA"/>
</dbReference>
<organism evidence="2 3">
    <name type="scientific">Latimeria chalumnae</name>
    <name type="common">Coelacanth</name>
    <dbReference type="NCBI Taxonomy" id="7897"/>
    <lineage>
        <taxon>Eukaryota</taxon>
        <taxon>Metazoa</taxon>
        <taxon>Chordata</taxon>
        <taxon>Craniata</taxon>
        <taxon>Vertebrata</taxon>
        <taxon>Euteleostomi</taxon>
        <taxon>Coelacanthiformes</taxon>
        <taxon>Coelacanthidae</taxon>
        <taxon>Latimeria</taxon>
    </lineage>
</organism>
<dbReference type="eggNOG" id="ENOG502R7QZ">
    <property type="taxonomic scope" value="Eukaryota"/>
</dbReference>
<name>H3B6B0_LATCH</name>
<feature type="compositionally biased region" description="Polar residues" evidence="1">
    <location>
        <begin position="351"/>
        <end position="366"/>
    </location>
</feature>
<feature type="region of interest" description="Disordered" evidence="1">
    <location>
        <begin position="154"/>
        <end position="181"/>
    </location>
</feature>
<dbReference type="InterPro" id="IPR039253">
    <property type="entry name" value="APLF"/>
</dbReference>
<dbReference type="EMBL" id="AFYH01078020">
    <property type="status" value="NOT_ANNOTATED_CDS"/>
    <property type="molecule type" value="Genomic_DNA"/>
</dbReference>
<dbReference type="InterPro" id="IPR008984">
    <property type="entry name" value="SMAD_FHA_dom_sf"/>
</dbReference>
<dbReference type="EMBL" id="AFYH01078027">
    <property type="status" value="NOT_ANNOTATED_CDS"/>
    <property type="molecule type" value="Genomic_DNA"/>
</dbReference>
<dbReference type="CDD" id="cd22717">
    <property type="entry name" value="FHA_APLF"/>
    <property type="match status" value="1"/>
</dbReference>
<dbReference type="FunCoup" id="H3B6B0">
    <property type="interactions" value="2115"/>
</dbReference>
<feature type="compositionally biased region" description="Basic and acidic residues" evidence="1">
    <location>
        <begin position="263"/>
        <end position="279"/>
    </location>
</feature>
<dbReference type="EMBL" id="AFYH01078022">
    <property type="status" value="NOT_ANNOTATED_CDS"/>
    <property type="molecule type" value="Genomic_DNA"/>
</dbReference>
<accession>H3B6B0</accession>
<dbReference type="GO" id="GO:0006302">
    <property type="term" value="P:double-strand break repair"/>
    <property type="evidence" value="ECO:0007669"/>
    <property type="project" value="InterPro"/>
</dbReference>
<dbReference type="GO" id="GO:0008408">
    <property type="term" value="F:3'-5' exonuclease activity"/>
    <property type="evidence" value="ECO:0007669"/>
    <property type="project" value="InterPro"/>
</dbReference>
<evidence type="ECO:0000313" key="2">
    <source>
        <dbReference type="Ensembl" id="ENSLACP00000017431.1"/>
    </source>
</evidence>
<dbReference type="PANTHER" id="PTHR21315">
    <property type="entry name" value="APRATAXIN AND PNK-LIKE FACTOR-RELATED"/>
    <property type="match status" value="1"/>
</dbReference>
<dbReference type="OMA" id="RICEDKT"/>
<dbReference type="Proteomes" id="UP000008672">
    <property type="component" value="Unassembled WGS sequence"/>
</dbReference>
<dbReference type="HOGENOM" id="CLU_043152_0_0_1"/>
<proteinExistence type="predicted"/>
<evidence type="ECO:0000313" key="3">
    <source>
        <dbReference type="Proteomes" id="UP000008672"/>
    </source>
</evidence>
<dbReference type="SUPFAM" id="SSF49879">
    <property type="entry name" value="SMAD/FHA domain"/>
    <property type="match status" value="1"/>
</dbReference>
<dbReference type="Bgee" id="ENSLACG00000015354">
    <property type="expression patterns" value="Expressed in muscle tissue and 1 other cell type or tissue"/>
</dbReference>
<dbReference type="EMBL" id="AFYH01078026">
    <property type="status" value="NOT_ANNOTATED_CDS"/>
    <property type="molecule type" value="Genomic_DNA"/>
</dbReference>
<dbReference type="GO" id="GO:0035861">
    <property type="term" value="C:site of double-strand break"/>
    <property type="evidence" value="ECO:0007669"/>
    <property type="project" value="TreeGrafter"/>
</dbReference>